<comment type="caution">
    <text evidence="2">The sequence shown here is derived from an EMBL/GenBank/DDBJ whole genome shotgun (WGS) entry which is preliminary data.</text>
</comment>
<protein>
    <submittedName>
        <fullName evidence="2">Uncharacterized protein</fullName>
    </submittedName>
</protein>
<sequence length="94" mass="10981">MFFREADCGIVMFDLTNIETLEYTRKLFNDLFKIAGEIPTVLVGNKCDLADDEKINREKIDEISKEYDSKYFEASVFNNINIEESFEYIIGEAF</sequence>
<dbReference type="PANTHER" id="PTHR47978">
    <property type="match status" value="1"/>
</dbReference>
<dbReference type="Gene3D" id="3.40.50.300">
    <property type="entry name" value="P-loop containing nucleotide triphosphate hydrolases"/>
    <property type="match status" value="1"/>
</dbReference>
<dbReference type="EMBL" id="JAPFFF010000011">
    <property type="protein sequence ID" value="KAK8878406.1"/>
    <property type="molecule type" value="Genomic_DNA"/>
</dbReference>
<dbReference type="PRINTS" id="PR00449">
    <property type="entry name" value="RASTRNSFRMNG"/>
</dbReference>
<evidence type="ECO:0000313" key="3">
    <source>
        <dbReference type="Proteomes" id="UP001470230"/>
    </source>
</evidence>
<dbReference type="SMART" id="SM00175">
    <property type="entry name" value="RAB"/>
    <property type="match status" value="1"/>
</dbReference>
<dbReference type="InterPro" id="IPR027417">
    <property type="entry name" value="P-loop_NTPase"/>
</dbReference>
<dbReference type="InterPro" id="IPR001806">
    <property type="entry name" value="Small_GTPase"/>
</dbReference>
<keyword evidence="3" id="KW-1185">Reference proteome</keyword>
<accession>A0ABR2JKX8</accession>
<dbReference type="Pfam" id="PF00071">
    <property type="entry name" value="Ras"/>
    <property type="match status" value="1"/>
</dbReference>
<name>A0ABR2JKX8_9EUKA</name>
<evidence type="ECO:0000256" key="1">
    <source>
        <dbReference type="ARBA" id="ARBA00022741"/>
    </source>
</evidence>
<proteinExistence type="predicted"/>
<keyword evidence="1" id="KW-0547">Nucleotide-binding</keyword>
<dbReference type="SUPFAM" id="SSF52540">
    <property type="entry name" value="P-loop containing nucleoside triphosphate hydrolases"/>
    <property type="match status" value="1"/>
</dbReference>
<reference evidence="2 3" key="1">
    <citation type="submission" date="2024-04" db="EMBL/GenBank/DDBJ databases">
        <title>Tritrichomonas musculus Genome.</title>
        <authorList>
            <person name="Alves-Ferreira E."/>
            <person name="Grigg M."/>
            <person name="Lorenzi H."/>
            <person name="Galac M."/>
        </authorList>
    </citation>
    <scope>NUCLEOTIDE SEQUENCE [LARGE SCALE GENOMIC DNA]</scope>
    <source>
        <strain evidence="2 3">EAF2021</strain>
    </source>
</reference>
<evidence type="ECO:0000313" key="2">
    <source>
        <dbReference type="EMBL" id="KAK8878406.1"/>
    </source>
</evidence>
<organism evidence="2 3">
    <name type="scientific">Tritrichomonas musculus</name>
    <dbReference type="NCBI Taxonomy" id="1915356"/>
    <lineage>
        <taxon>Eukaryota</taxon>
        <taxon>Metamonada</taxon>
        <taxon>Parabasalia</taxon>
        <taxon>Tritrichomonadida</taxon>
        <taxon>Tritrichomonadidae</taxon>
        <taxon>Tritrichomonas</taxon>
    </lineage>
</organism>
<gene>
    <name evidence="2" type="ORF">M9Y10_005178</name>
</gene>
<dbReference type="PROSITE" id="PS51419">
    <property type="entry name" value="RAB"/>
    <property type="match status" value="1"/>
</dbReference>
<dbReference type="Proteomes" id="UP001470230">
    <property type="component" value="Unassembled WGS sequence"/>
</dbReference>